<gene>
    <name evidence="2" type="ORF">SFSGTM_01000</name>
</gene>
<evidence type="ECO:0000313" key="2">
    <source>
        <dbReference type="EMBL" id="BBO99391.1"/>
    </source>
</evidence>
<keyword evidence="1" id="KW-1133">Transmembrane helix</keyword>
<dbReference type="EMBL" id="AP021881">
    <property type="protein sequence ID" value="BBO99391.1"/>
    <property type="molecule type" value="Genomic_DNA"/>
</dbReference>
<feature type="transmembrane region" description="Helical" evidence="1">
    <location>
        <begin position="159"/>
        <end position="182"/>
    </location>
</feature>
<dbReference type="PANTHER" id="PTHR30188">
    <property type="entry name" value="ABC TRANSPORTER PERMEASE PROTEIN-RELATED"/>
    <property type="match status" value="1"/>
</dbReference>
<organism evidence="2 3">
    <name type="scientific">Sulfuriferula nivalis</name>
    <dbReference type="NCBI Taxonomy" id="2675298"/>
    <lineage>
        <taxon>Bacteria</taxon>
        <taxon>Pseudomonadati</taxon>
        <taxon>Pseudomonadota</taxon>
        <taxon>Betaproteobacteria</taxon>
        <taxon>Nitrosomonadales</taxon>
        <taxon>Sulfuricellaceae</taxon>
        <taxon>Sulfuriferula</taxon>
    </lineage>
</organism>
<dbReference type="GO" id="GO:0043190">
    <property type="term" value="C:ATP-binding cassette (ABC) transporter complex"/>
    <property type="evidence" value="ECO:0007669"/>
    <property type="project" value="InterPro"/>
</dbReference>
<dbReference type="AlphaFoldDB" id="A0A809S798"/>
<dbReference type="KEGG" id="sniv:SFSGTM_01000"/>
<feature type="transmembrane region" description="Helical" evidence="1">
    <location>
        <begin position="256"/>
        <end position="282"/>
    </location>
</feature>
<dbReference type="RefSeq" id="WP_162083452.1">
    <property type="nucleotide sequence ID" value="NZ_AP021881.1"/>
</dbReference>
<proteinExistence type="predicted"/>
<keyword evidence="1" id="KW-0472">Membrane</keyword>
<feature type="transmembrane region" description="Helical" evidence="1">
    <location>
        <begin position="349"/>
        <end position="367"/>
    </location>
</feature>
<name>A0A809S798_9PROT</name>
<evidence type="ECO:0000313" key="3">
    <source>
        <dbReference type="Proteomes" id="UP000463939"/>
    </source>
</evidence>
<dbReference type="PANTHER" id="PTHR30188:SF3">
    <property type="entry name" value="ABC TRANSPORTER PERMEASE"/>
    <property type="match status" value="1"/>
</dbReference>
<dbReference type="GO" id="GO:0005548">
    <property type="term" value="F:phospholipid transporter activity"/>
    <property type="evidence" value="ECO:0007669"/>
    <property type="project" value="TreeGrafter"/>
</dbReference>
<dbReference type="InterPro" id="IPR030802">
    <property type="entry name" value="Permease_MalE"/>
</dbReference>
<protein>
    <submittedName>
        <fullName evidence="2">Sulfate transporter</fullName>
    </submittedName>
</protein>
<feature type="transmembrane region" description="Helical" evidence="1">
    <location>
        <begin position="303"/>
        <end position="329"/>
    </location>
</feature>
<sequence length="369" mass="39382">MLPTLHATSTDKAIRLEVAGAWRLSTFNQLIPLDSPAAILPVEVDGSAITYLDTSGAWALLRALHDGGLAPDTATFSGFSTEHLAILDLVKQNFDASLISNRHRQHSALAGLGKLATTGWQRAHGLLAFIGVLSTEFMQLLRYPQRFRTKEFTNQIEVILVYAIPLAFAMMFLLGLVFSYLLGIQAKQYGANIFVVDGAALAVCRELAPVIVAILVAGRSGAAITAQLGTMKVYEEIDAISVLGLSPYAVLVIPRILALIIALPLLVFVGDVAGLLGSMLVAAQQLDITPASFMSRLDQVLEIKTVLIGLLKAPVFAAFIGVIACYMGFNVARDARSIGLNTTATVVESIVSVILLNAIFAILLVKLGI</sequence>
<reference evidence="3" key="1">
    <citation type="submission" date="2019-11" db="EMBL/GenBank/DDBJ databases">
        <title>Isolation and characterization of a novel species in the genus Sulfuriferula.</title>
        <authorList>
            <person name="Mochizuki J."/>
            <person name="Kojima H."/>
            <person name="Fukui M."/>
        </authorList>
    </citation>
    <scope>NUCLEOTIDE SEQUENCE [LARGE SCALE GENOMIC DNA]</scope>
    <source>
        <strain evidence="3">SGTM</strain>
    </source>
</reference>
<dbReference type="Proteomes" id="UP000463939">
    <property type="component" value="Chromosome"/>
</dbReference>
<evidence type="ECO:0000256" key="1">
    <source>
        <dbReference type="SAM" id="Phobius"/>
    </source>
</evidence>
<keyword evidence="1" id="KW-0812">Transmembrane</keyword>
<dbReference type="Pfam" id="PF02405">
    <property type="entry name" value="MlaE"/>
    <property type="match status" value="1"/>
</dbReference>
<accession>A0A809S798</accession>
<keyword evidence="3" id="KW-1185">Reference proteome</keyword>